<evidence type="ECO:0000313" key="2">
    <source>
        <dbReference type="EMBL" id="MBK9984785.1"/>
    </source>
</evidence>
<feature type="transmembrane region" description="Helical" evidence="1">
    <location>
        <begin position="32"/>
        <end position="51"/>
    </location>
</feature>
<keyword evidence="1" id="KW-1133">Transmembrane helix</keyword>
<sequence>MSSLSGKVFLFLLGLTYIGIGVYIFSKKILESPWSEILSIMFVVYGLWRVYRSIMKK</sequence>
<dbReference type="EMBL" id="JADKGY010000031">
    <property type="protein sequence ID" value="MBK9984785.1"/>
    <property type="molecule type" value="Genomic_DNA"/>
</dbReference>
<evidence type="ECO:0000313" key="3">
    <source>
        <dbReference type="Proteomes" id="UP000808337"/>
    </source>
</evidence>
<accession>A0A9D7T043</accession>
<gene>
    <name evidence="2" type="ORF">IPP15_20885</name>
</gene>
<dbReference type="Proteomes" id="UP000808337">
    <property type="component" value="Unassembled WGS sequence"/>
</dbReference>
<dbReference type="AlphaFoldDB" id="A0A9D7T043"/>
<evidence type="ECO:0000256" key="1">
    <source>
        <dbReference type="SAM" id="Phobius"/>
    </source>
</evidence>
<protein>
    <submittedName>
        <fullName evidence="2">Uncharacterized protein</fullName>
    </submittedName>
</protein>
<keyword evidence="1" id="KW-0812">Transmembrane</keyword>
<organism evidence="2 3">
    <name type="scientific">Candidatus Opimibacter skivensis</name>
    <dbReference type="NCBI Taxonomy" id="2982028"/>
    <lineage>
        <taxon>Bacteria</taxon>
        <taxon>Pseudomonadati</taxon>
        <taxon>Bacteroidota</taxon>
        <taxon>Saprospiria</taxon>
        <taxon>Saprospirales</taxon>
        <taxon>Saprospiraceae</taxon>
        <taxon>Candidatus Opimibacter</taxon>
    </lineage>
</organism>
<comment type="caution">
    <text evidence="2">The sequence shown here is derived from an EMBL/GenBank/DDBJ whole genome shotgun (WGS) entry which is preliminary data.</text>
</comment>
<feature type="transmembrane region" description="Helical" evidence="1">
    <location>
        <begin position="7"/>
        <end position="26"/>
    </location>
</feature>
<reference evidence="2 3" key="1">
    <citation type="submission" date="2020-10" db="EMBL/GenBank/DDBJ databases">
        <title>Connecting structure to function with the recovery of over 1000 high-quality activated sludge metagenome-assembled genomes encoding full-length rRNA genes using long-read sequencing.</title>
        <authorList>
            <person name="Singleton C.M."/>
            <person name="Petriglieri F."/>
            <person name="Kristensen J.M."/>
            <person name="Kirkegaard R.H."/>
            <person name="Michaelsen T.Y."/>
            <person name="Andersen M.H."/>
            <person name="Karst S.M."/>
            <person name="Dueholm M.S."/>
            <person name="Nielsen P.H."/>
            <person name="Albertsen M."/>
        </authorList>
    </citation>
    <scope>NUCLEOTIDE SEQUENCE [LARGE SCALE GENOMIC DNA]</scope>
    <source>
        <strain evidence="2">Ribe_18-Q3-R11-54_MAXAC.273</strain>
    </source>
</reference>
<proteinExistence type="predicted"/>
<keyword evidence="1" id="KW-0472">Membrane</keyword>
<name>A0A9D7T043_9BACT</name>